<dbReference type="InterPro" id="IPR036291">
    <property type="entry name" value="NAD(P)-bd_dom_sf"/>
</dbReference>
<keyword evidence="9" id="KW-0170">Cobalt</keyword>
<dbReference type="Pfam" id="PF11975">
    <property type="entry name" value="Glyco_hydro_4C"/>
    <property type="match status" value="1"/>
</dbReference>
<feature type="binding site" evidence="9">
    <location>
        <position position="166"/>
    </location>
    <ligand>
        <name>Mn(2+)</name>
        <dbReference type="ChEBI" id="CHEBI:29035"/>
    </ligand>
</feature>
<dbReference type="GO" id="GO:0046872">
    <property type="term" value="F:metal ion binding"/>
    <property type="evidence" value="ECO:0007669"/>
    <property type="project" value="UniProtKB-KW"/>
</dbReference>
<sequence>MKLCVIGGAGARSAFLTKSLVKSTRDIRVDHIVLLDNDQQKLKTYGEISRELSRRLDPDLTFEVTSDARAALTGVDYIITTIRAGGDAGRLFDEQTCLAHGVLGQETTGAGGFAMAIRSVPTLVYYCTLAREVANPGHLIFNFTNPSGIITQALRSKGFDNVYGICDAPSGFIKQLEEILEIPYGTLDIECYGLNHLSWFRNAKVNGRDVQRELLDNPRTYEHSEMRLFTREMARISGDCMLNEYLYFYYRRVKSLSMIQKADHPRGEMIYLINRELEEQLARLELPRDFEQAFSLYMTAYGKRENAYFSVESGACREKVWNPPTVEEFLTAPDEGGYAAVALRFIRAITDGENCRMVLSVPNNGAIDGLRDDDVVEITCDIRSDGAHPVRIGAIDEFQLQQIKRLKYFERCTIQAILEDDRDAAVKGLALHPLVNDFELAETLTDIFFDKYAEFIHMNETP</sequence>
<evidence type="ECO:0000256" key="7">
    <source>
        <dbReference type="ARBA" id="ARBA00023295"/>
    </source>
</evidence>
<reference evidence="14" key="1">
    <citation type="submission" date="2018-12" db="EMBL/GenBank/DDBJ databases">
        <title>Dusodibacter welbiota gen. nov., sp. nov., isolated from human faeces and emended description of the Oscillibacter genus.</title>
        <authorList>
            <person name="Le Roy T."/>
            <person name="Van der Smissen P."/>
            <person name="Delzenne N."/>
            <person name="Muccioli G."/>
            <person name="Collet J.F."/>
            <person name="Cani P.D."/>
        </authorList>
    </citation>
    <scope>NUCLEOTIDE SEQUENCE [LARGE SCALE GENOMIC DNA]</scope>
    <source>
        <strain evidence="14">J115</strain>
    </source>
</reference>
<dbReference type="Proteomes" id="UP000298642">
    <property type="component" value="Chromosome"/>
</dbReference>
<evidence type="ECO:0000256" key="8">
    <source>
        <dbReference type="PIRSR" id="PIRSR601088-2"/>
    </source>
</evidence>
<evidence type="ECO:0000256" key="6">
    <source>
        <dbReference type="ARBA" id="ARBA00023211"/>
    </source>
</evidence>
<comment type="similarity">
    <text evidence="1 11">Belongs to the glycosyl hydrolase 4 family.</text>
</comment>
<keyword evidence="4 11" id="KW-0378">Hydrolase</keyword>
<dbReference type="GeneID" id="89522483"/>
<evidence type="ECO:0000256" key="9">
    <source>
        <dbReference type="PIRSR" id="PIRSR601088-3"/>
    </source>
</evidence>
<evidence type="ECO:0000313" key="14">
    <source>
        <dbReference type="Proteomes" id="UP000298642"/>
    </source>
</evidence>
<evidence type="ECO:0000256" key="4">
    <source>
        <dbReference type="ARBA" id="ARBA00022801"/>
    </source>
</evidence>
<dbReference type="Gene3D" id="3.40.50.720">
    <property type="entry name" value="NAD(P)-binding Rossmann-like Domain"/>
    <property type="match status" value="1"/>
</dbReference>
<dbReference type="PANTHER" id="PTHR32092">
    <property type="entry name" value="6-PHOSPHO-BETA-GLUCOSIDASE-RELATED"/>
    <property type="match status" value="1"/>
</dbReference>
<comment type="subunit">
    <text evidence="2">Homotetramer.</text>
</comment>
<evidence type="ECO:0000256" key="3">
    <source>
        <dbReference type="ARBA" id="ARBA00022723"/>
    </source>
</evidence>
<feature type="binding site" evidence="8">
    <location>
        <position position="90"/>
    </location>
    <ligand>
        <name>substrate</name>
    </ligand>
</feature>
<feature type="binding site" evidence="8">
    <location>
        <position position="145"/>
    </location>
    <ligand>
        <name>substrate</name>
    </ligand>
</feature>
<gene>
    <name evidence="13" type="ORF">EIO64_16560</name>
</gene>
<dbReference type="AlphaFoldDB" id="A0A4D7AS17"/>
<proteinExistence type="inferred from homology"/>
<dbReference type="GO" id="GO:0004553">
    <property type="term" value="F:hydrolase activity, hydrolyzing O-glycosyl compounds"/>
    <property type="evidence" value="ECO:0007669"/>
    <property type="project" value="InterPro"/>
</dbReference>
<keyword evidence="9" id="KW-0408">Iron</keyword>
<dbReference type="InterPro" id="IPR001088">
    <property type="entry name" value="Glyco_hydro_4"/>
</dbReference>
<keyword evidence="7 11" id="KW-0326">Glycosidase</keyword>
<feature type="domain" description="Glycosyl hydrolase family 4 C-terminal" evidence="12">
    <location>
        <begin position="191"/>
        <end position="435"/>
    </location>
</feature>
<dbReference type="SUPFAM" id="SSF56327">
    <property type="entry name" value="LDH C-terminal domain-like"/>
    <property type="match status" value="1"/>
</dbReference>
<dbReference type="RefSeq" id="WP_136891664.1">
    <property type="nucleotide sequence ID" value="NZ_CP034413.3"/>
</dbReference>
<evidence type="ECO:0000256" key="1">
    <source>
        <dbReference type="ARBA" id="ARBA00010141"/>
    </source>
</evidence>
<keyword evidence="14" id="KW-1185">Reference proteome</keyword>
<evidence type="ECO:0000256" key="11">
    <source>
        <dbReference type="RuleBase" id="RU361152"/>
    </source>
</evidence>
<keyword evidence="5 11" id="KW-0520">NAD</keyword>
<protein>
    <submittedName>
        <fullName evidence="13">6-phospho-beta-glucosidase</fullName>
    </submittedName>
</protein>
<dbReference type="InterPro" id="IPR015955">
    <property type="entry name" value="Lactate_DH/Glyco_Ohase_4_C"/>
</dbReference>
<evidence type="ECO:0000313" key="13">
    <source>
        <dbReference type="EMBL" id="QCI60615.1"/>
    </source>
</evidence>
<dbReference type="Pfam" id="PF02056">
    <property type="entry name" value="Glyco_hydro_4"/>
    <property type="match status" value="1"/>
</dbReference>
<evidence type="ECO:0000259" key="12">
    <source>
        <dbReference type="Pfam" id="PF11975"/>
    </source>
</evidence>
<dbReference type="KEGG" id="obj:EIO64_16560"/>
<feature type="binding site" evidence="9">
    <location>
        <position position="196"/>
    </location>
    <ligand>
        <name>Mn(2+)</name>
        <dbReference type="ChEBI" id="CHEBI:29035"/>
    </ligand>
</feature>
<dbReference type="GO" id="GO:0016616">
    <property type="term" value="F:oxidoreductase activity, acting on the CH-OH group of donors, NAD or NADP as acceptor"/>
    <property type="evidence" value="ECO:0007669"/>
    <property type="project" value="InterPro"/>
</dbReference>
<dbReference type="PANTHER" id="PTHR32092:SF5">
    <property type="entry name" value="6-PHOSPHO-BETA-GLUCOSIDASE"/>
    <property type="match status" value="1"/>
</dbReference>
<dbReference type="GO" id="GO:0005975">
    <property type="term" value="P:carbohydrate metabolic process"/>
    <property type="evidence" value="ECO:0007669"/>
    <property type="project" value="InterPro"/>
</dbReference>
<evidence type="ECO:0000256" key="2">
    <source>
        <dbReference type="ARBA" id="ARBA00011881"/>
    </source>
</evidence>
<evidence type="ECO:0000256" key="10">
    <source>
        <dbReference type="PIRSR" id="PIRSR601088-4"/>
    </source>
</evidence>
<organism evidence="13 14">
    <name type="scientific">Dysosmobacter welbionis</name>
    <dbReference type="NCBI Taxonomy" id="2093857"/>
    <lineage>
        <taxon>Bacteria</taxon>
        <taxon>Bacillati</taxon>
        <taxon>Bacillota</taxon>
        <taxon>Clostridia</taxon>
        <taxon>Eubacteriales</taxon>
        <taxon>Oscillospiraceae</taxon>
        <taxon>Dysosmobacter</taxon>
    </lineage>
</organism>
<name>A0A4D7AS17_9FIRM</name>
<comment type="cofactor">
    <cofactor evidence="11">
        <name>NAD(+)</name>
        <dbReference type="ChEBI" id="CHEBI:57540"/>
    </cofactor>
    <text evidence="11">Binds 1 NAD(+) per subunit.</text>
</comment>
<keyword evidence="9" id="KW-0533">Nickel</keyword>
<dbReference type="EMBL" id="CP034413">
    <property type="protein sequence ID" value="QCI60615.1"/>
    <property type="molecule type" value="Genomic_DNA"/>
</dbReference>
<evidence type="ECO:0000256" key="5">
    <source>
        <dbReference type="ARBA" id="ARBA00023027"/>
    </source>
</evidence>
<feature type="site" description="Increases basicity of active site Tyr" evidence="10">
    <location>
        <position position="106"/>
    </location>
</feature>
<dbReference type="PRINTS" id="PR00732">
    <property type="entry name" value="GLHYDRLASE4"/>
</dbReference>
<dbReference type="InterPro" id="IPR022616">
    <property type="entry name" value="Glyco_hydro_4_C"/>
</dbReference>
<keyword evidence="3 9" id="KW-0479">Metal-binding</keyword>
<dbReference type="SUPFAM" id="SSF51735">
    <property type="entry name" value="NAD(P)-binding Rossmann-fold domains"/>
    <property type="match status" value="1"/>
</dbReference>
<keyword evidence="6 9" id="KW-0464">Manganese</keyword>
<dbReference type="Gene3D" id="3.90.110.10">
    <property type="entry name" value="Lactate dehydrogenase/glycoside hydrolase, family 4, C-terminal"/>
    <property type="match status" value="1"/>
</dbReference>
<accession>A0A4D7AS17</accession>